<name>A0A0B5ASW3_9BACL</name>
<evidence type="ECO:0008006" key="3">
    <source>
        <dbReference type="Google" id="ProtNLM"/>
    </source>
</evidence>
<dbReference type="KEGG" id="jeo:JMA_23460"/>
<accession>A0A0B5ASW3</accession>
<protein>
    <recommendedName>
        <fullName evidence="3">Type IV pilus assembly protein PilO</fullName>
    </recommendedName>
</protein>
<evidence type="ECO:0000313" key="2">
    <source>
        <dbReference type="Proteomes" id="UP000031449"/>
    </source>
</evidence>
<proteinExistence type="predicted"/>
<evidence type="ECO:0000313" key="1">
    <source>
        <dbReference type="EMBL" id="AJD91663.1"/>
    </source>
</evidence>
<dbReference type="EMBL" id="CP009416">
    <property type="protein sequence ID" value="AJD91663.1"/>
    <property type="molecule type" value="Genomic_DNA"/>
</dbReference>
<dbReference type="AlphaFoldDB" id="A0A0B5ASW3"/>
<reference evidence="1 2" key="1">
    <citation type="submission" date="2014-08" db="EMBL/GenBank/DDBJ databases">
        <title>Complete genome of a marine bacteria Jeotgalibacillus malaysiensis.</title>
        <authorList>
            <person name="Yaakop A.S."/>
            <person name="Chan K.-G."/>
            <person name="Goh K.M."/>
        </authorList>
    </citation>
    <scope>NUCLEOTIDE SEQUENCE [LARGE SCALE GENOMIC DNA]</scope>
    <source>
        <strain evidence="1 2">D5</strain>
    </source>
</reference>
<keyword evidence="2" id="KW-1185">Reference proteome</keyword>
<dbReference type="OrthoDB" id="2427034at2"/>
<dbReference type="STRING" id="1508404.JMA_23460"/>
<organism evidence="1 2">
    <name type="scientific">Jeotgalibacillus malaysiensis</name>
    <dbReference type="NCBI Taxonomy" id="1508404"/>
    <lineage>
        <taxon>Bacteria</taxon>
        <taxon>Bacillati</taxon>
        <taxon>Bacillota</taxon>
        <taxon>Bacilli</taxon>
        <taxon>Bacillales</taxon>
        <taxon>Caryophanaceae</taxon>
        <taxon>Jeotgalibacillus</taxon>
    </lineage>
</organism>
<dbReference type="BioCyc" id="JESP1508404:G14D9-11601-MONOMER"/>
<dbReference type="Proteomes" id="UP000031449">
    <property type="component" value="Chromosome"/>
</dbReference>
<dbReference type="InterPro" id="IPR014717">
    <property type="entry name" value="Transl_elong_EF1B/ribsomal_bS6"/>
</dbReference>
<dbReference type="Gene3D" id="3.30.70.60">
    <property type="match status" value="1"/>
</dbReference>
<dbReference type="HOGENOM" id="CLU_1276234_0_0_9"/>
<sequence>MELSKRQATVIILVFLLFIQLLVFYLFFVRPAAAENETLTAKTELLESEVIIAEAESNLEPVQTDSPRIIQEDKLPLTKAEDQVLLAMQSAELVSGTQIDIVEFGENDVVEPLISDEELLEEEQETEPVAEQITEPDEGLQSVAFTAEVSSPDFSSLQIFIKEMERLERIMNFEGLEFEQLTEEELLLSAPDDDKIVLQLTATAYYYNEIDDRMTQ</sequence>
<gene>
    <name evidence="1" type="ORF">JMA_23460</name>
</gene>